<dbReference type="EMBL" id="LXFE01000280">
    <property type="protein sequence ID" value="OLL25931.1"/>
    <property type="molecule type" value="Genomic_DNA"/>
</dbReference>
<dbReference type="OrthoDB" id="273181at2759"/>
<evidence type="ECO:0000259" key="3">
    <source>
        <dbReference type="PROSITE" id="PS50054"/>
    </source>
</evidence>
<evidence type="ECO:0000313" key="6">
    <source>
        <dbReference type="Proteomes" id="UP000186594"/>
    </source>
</evidence>
<dbReference type="PROSITE" id="PS00383">
    <property type="entry name" value="TYR_PHOSPHATASE_1"/>
    <property type="match status" value="1"/>
</dbReference>
<evidence type="ECO:0000256" key="2">
    <source>
        <dbReference type="ARBA" id="ARBA00022912"/>
    </source>
</evidence>
<dbReference type="GO" id="GO:0033260">
    <property type="term" value="P:nuclear DNA replication"/>
    <property type="evidence" value="ECO:0007669"/>
    <property type="project" value="TreeGrafter"/>
</dbReference>
<keyword evidence="1" id="KW-0378">Hydrolase</keyword>
<dbReference type="OMA" id="NKPYSRQ"/>
<dbReference type="PROSITE" id="PS50056">
    <property type="entry name" value="TYR_PHOSPHATASE_2"/>
    <property type="match status" value="1"/>
</dbReference>
<dbReference type="InterPro" id="IPR053239">
    <property type="entry name" value="Dual_spec_PTase"/>
</dbReference>
<dbReference type="InterPro" id="IPR000340">
    <property type="entry name" value="Dual-sp_phosphatase_cat-dom"/>
</dbReference>
<comment type="caution">
    <text evidence="5">The sequence shown here is derived from an EMBL/GenBank/DDBJ whole genome shotgun (WGS) entry which is preliminary data.</text>
</comment>
<keyword evidence="2" id="KW-0904">Protein phosphatase</keyword>
<evidence type="ECO:0000259" key="4">
    <source>
        <dbReference type="PROSITE" id="PS50056"/>
    </source>
</evidence>
<protein>
    <submittedName>
        <fullName evidence="5">Dual specificity protein phosphatase PPS1</fullName>
    </submittedName>
</protein>
<evidence type="ECO:0000256" key="1">
    <source>
        <dbReference type="ARBA" id="ARBA00022801"/>
    </source>
</evidence>
<dbReference type="PANTHER" id="PTHR47550">
    <property type="entry name" value="DUAL SPECIFICITY PROTEIN PHOSPHATASE PPS1"/>
    <property type="match status" value="1"/>
</dbReference>
<feature type="domain" description="Tyrosine-protein phosphatase" evidence="3">
    <location>
        <begin position="485"/>
        <end position="629"/>
    </location>
</feature>
<proteinExistence type="predicted"/>
<dbReference type="PANTHER" id="PTHR47550:SF1">
    <property type="entry name" value="DUAL SPECIFICITY PROTEIN PHOSPHATASE PPS1"/>
    <property type="match status" value="1"/>
</dbReference>
<keyword evidence="6" id="KW-1185">Reference proteome</keyword>
<accession>A0A1U7LTT8</accession>
<gene>
    <name evidence="5" type="ORF">NEOLI_002239</name>
</gene>
<organism evidence="5 6">
    <name type="scientific">Neolecta irregularis (strain DAH-3)</name>
    <dbReference type="NCBI Taxonomy" id="1198029"/>
    <lineage>
        <taxon>Eukaryota</taxon>
        <taxon>Fungi</taxon>
        <taxon>Dikarya</taxon>
        <taxon>Ascomycota</taxon>
        <taxon>Taphrinomycotina</taxon>
        <taxon>Neolectales</taxon>
        <taxon>Neolectaceae</taxon>
        <taxon>Neolecta</taxon>
    </lineage>
</organism>
<dbReference type="PROSITE" id="PS50054">
    <property type="entry name" value="TYR_PHOSPHATASE_DUAL"/>
    <property type="match status" value="1"/>
</dbReference>
<evidence type="ECO:0000313" key="5">
    <source>
        <dbReference type="EMBL" id="OLL25931.1"/>
    </source>
</evidence>
<feature type="domain" description="Tyrosine specific protein phosphatases" evidence="4">
    <location>
        <begin position="547"/>
        <end position="616"/>
    </location>
</feature>
<dbReference type="SMART" id="SM00195">
    <property type="entry name" value="DSPc"/>
    <property type="match status" value="1"/>
</dbReference>
<dbReference type="Proteomes" id="UP000186594">
    <property type="component" value="Unassembled WGS sequence"/>
</dbReference>
<dbReference type="Pfam" id="PF00782">
    <property type="entry name" value="DSPc"/>
    <property type="match status" value="1"/>
</dbReference>
<dbReference type="InterPro" id="IPR020422">
    <property type="entry name" value="TYR_PHOSPHATASE_DUAL_dom"/>
</dbReference>
<reference evidence="5 6" key="1">
    <citation type="submission" date="2016-04" db="EMBL/GenBank/DDBJ databases">
        <title>Evolutionary innovation and constraint leading to complex multicellularity in the Ascomycota.</title>
        <authorList>
            <person name="Cisse O."/>
            <person name="Nguyen A."/>
            <person name="Hewitt D.A."/>
            <person name="Jedd G."/>
            <person name="Stajich J.E."/>
        </authorList>
    </citation>
    <scope>NUCLEOTIDE SEQUENCE [LARGE SCALE GENOMIC DNA]</scope>
    <source>
        <strain evidence="5 6">DAH-3</strain>
    </source>
</reference>
<dbReference type="InterPro" id="IPR029021">
    <property type="entry name" value="Prot-tyrosine_phosphatase-like"/>
</dbReference>
<dbReference type="SUPFAM" id="SSF52799">
    <property type="entry name" value="(Phosphotyrosine protein) phosphatases II"/>
    <property type="match status" value="2"/>
</dbReference>
<sequence>MPTQEPKERPRMLHLHKRRLACFSAEQGLATNATPHLPPDLTVHPDFCTCSFMAAAILPSSRSTIASTAFSALKHPFSVPVTPPASPPLLLKKTVLHPPDRHPLLQASPAVRGVSASVLANAYIQSLQEPLPESNTVFPWLHGLHPHNLLQLQFLTAINTDMLNPPPVRGLTVIHVDGPGRLIMSFNPDDILQKDQDLFLDVDPVKGVGLRNFNIQHVKWATVSDIVVYGRSKNAVMAVAARLSAAQAQWKNDHNSALTYSTFVVTEPFSVFESMFPTLCGQIENGATPYKLDFFNTEREEMRILTAATSIANNVDLGNFADFELNARERRYKICIEPSDSATIPTIERLQSVLSALDGCSTVLFSFPASASIEATETHKFEGIVRSCKWLYDRATEGFKILIHCGDGYTESSLLAICYCIYAYGWCVSEAWVKLHRDLRRDFFAFPTDLRLVKALEPHLLAASPNSKEAIPHPEWFCEPFNGSFPSRILPHMYLGNLLHANNHEMLRQLGISRLLSVGEQVAWSEAEGFEVMYLDNIQDDGVDNLAPALEVALAFLDDGYRNGKITLVHCRVGVSRSASVCIAEIVRRTRISLPRAYLQARARRLNIILQPNLLLMYELLKWEEQELGKRELGWAEMAHEVAELNKVYMG</sequence>
<dbReference type="GO" id="GO:0005634">
    <property type="term" value="C:nucleus"/>
    <property type="evidence" value="ECO:0007669"/>
    <property type="project" value="GOC"/>
</dbReference>
<dbReference type="AlphaFoldDB" id="A0A1U7LTT8"/>
<dbReference type="InterPro" id="IPR016130">
    <property type="entry name" value="Tyr_Pase_AS"/>
</dbReference>
<dbReference type="STRING" id="1198029.A0A1U7LTT8"/>
<dbReference type="InterPro" id="IPR000387">
    <property type="entry name" value="Tyr_Pase_dom"/>
</dbReference>
<name>A0A1U7LTT8_NEOID</name>
<dbReference type="Gene3D" id="3.90.190.10">
    <property type="entry name" value="Protein tyrosine phosphatase superfamily"/>
    <property type="match status" value="2"/>
</dbReference>
<dbReference type="GO" id="GO:0008138">
    <property type="term" value="F:protein tyrosine/serine/threonine phosphatase activity"/>
    <property type="evidence" value="ECO:0007669"/>
    <property type="project" value="TreeGrafter"/>
</dbReference>